<protein>
    <submittedName>
        <fullName evidence="2">Uncharacterized protein</fullName>
    </submittedName>
</protein>
<organism evidence="2">
    <name type="scientific">marine sediment metagenome</name>
    <dbReference type="NCBI Taxonomy" id="412755"/>
    <lineage>
        <taxon>unclassified sequences</taxon>
        <taxon>metagenomes</taxon>
        <taxon>ecological metagenomes</taxon>
    </lineage>
</organism>
<comment type="caution">
    <text evidence="2">The sequence shown here is derived from an EMBL/GenBank/DDBJ whole genome shotgun (WGS) entry which is preliminary data.</text>
</comment>
<evidence type="ECO:0000256" key="1">
    <source>
        <dbReference type="SAM" id="MobiDB-lite"/>
    </source>
</evidence>
<sequence>MTKPKTKPKGKSGLEKTYSTKQHYDSIFKVNDTEIQQENPNEVDKLLDMVKNMPNNQGGNNGGNNNLLSKLQEMKLMKDIFNPQQQQGGNNAMIKMMSDQNRMMQETNMAVMKQMMENSNIKFNHVAQLISGNNHQDPEERLMKSINLVKEIQGEHRERTATELDYDLKRQELIIREQSRQDLLSREERQIIRDDKKSEQFMNIGGVVLDKIVGDNLSTFIGDLMGSGKNIKGRKRRGRTDITKDDDWDPSLLDDL</sequence>
<feature type="region of interest" description="Disordered" evidence="1">
    <location>
        <begin position="1"/>
        <end position="22"/>
    </location>
</feature>
<feature type="compositionally biased region" description="Basic residues" evidence="1">
    <location>
        <begin position="1"/>
        <end position="10"/>
    </location>
</feature>
<evidence type="ECO:0000313" key="2">
    <source>
        <dbReference type="EMBL" id="KKN19008.1"/>
    </source>
</evidence>
<reference evidence="2" key="1">
    <citation type="journal article" date="2015" name="Nature">
        <title>Complex archaea that bridge the gap between prokaryotes and eukaryotes.</title>
        <authorList>
            <person name="Spang A."/>
            <person name="Saw J.H."/>
            <person name="Jorgensen S.L."/>
            <person name="Zaremba-Niedzwiedzka K."/>
            <person name="Martijn J."/>
            <person name="Lind A.E."/>
            <person name="van Eijk R."/>
            <person name="Schleper C."/>
            <person name="Guy L."/>
            <person name="Ettema T.J."/>
        </authorList>
    </citation>
    <scope>NUCLEOTIDE SEQUENCE</scope>
</reference>
<dbReference type="EMBL" id="LAZR01003375">
    <property type="protein sequence ID" value="KKN19008.1"/>
    <property type="molecule type" value="Genomic_DNA"/>
</dbReference>
<proteinExistence type="predicted"/>
<gene>
    <name evidence="2" type="ORF">LCGC14_0949950</name>
</gene>
<dbReference type="AlphaFoldDB" id="A0A0F9RP04"/>
<name>A0A0F9RP04_9ZZZZ</name>
<accession>A0A0F9RP04</accession>